<organism evidence="2 3">
    <name type="scientific">Eiseniibacteriota bacterium</name>
    <dbReference type="NCBI Taxonomy" id="2212470"/>
    <lineage>
        <taxon>Bacteria</taxon>
        <taxon>Candidatus Eiseniibacteriota</taxon>
    </lineage>
</organism>
<feature type="transmembrane region" description="Helical" evidence="1">
    <location>
        <begin position="148"/>
        <end position="172"/>
    </location>
</feature>
<reference evidence="2 3" key="1">
    <citation type="journal article" date="2019" name="Nat. Microbiol.">
        <title>Mediterranean grassland soil C-N compound turnover is dependent on rainfall and depth, and is mediated by genomically divergent microorganisms.</title>
        <authorList>
            <person name="Diamond S."/>
            <person name="Andeer P.F."/>
            <person name="Li Z."/>
            <person name="Crits-Christoph A."/>
            <person name="Burstein D."/>
            <person name="Anantharaman K."/>
            <person name="Lane K.R."/>
            <person name="Thomas B.C."/>
            <person name="Pan C."/>
            <person name="Northen T.R."/>
            <person name="Banfield J.F."/>
        </authorList>
    </citation>
    <scope>NUCLEOTIDE SEQUENCE [LARGE SCALE GENOMIC DNA]</scope>
    <source>
        <strain evidence="2">WS_8</strain>
    </source>
</reference>
<evidence type="ECO:0000256" key="1">
    <source>
        <dbReference type="SAM" id="Phobius"/>
    </source>
</evidence>
<feature type="transmembrane region" description="Helical" evidence="1">
    <location>
        <begin position="184"/>
        <end position="204"/>
    </location>
</feature>
<keyword evidence="1" id="KW-0812">Transmembrane</keyword>
<dbReference type="AlphaFoldDB" id="A0A538TSE8"/>
<dbReference type="InterPro" id="IPR031599">
    <property type="entry name" value="ABC_tran_2"/>
</dbReference>
<feature type="transmembrane region" description="Helical" evidence="1">
    <location>
        <begin position="398"/>
        <end position="420"/>
    </location>
</feature>
<dbReference type="Pfam" id="PF16949">
    <property type="entry name" value="ABC_tran_2"/>
    <property type="match status" value="1"/>
</dbReference>
<accession>A0A538TSE8</accession>
<feature type="transmembrane region" description="Helical" evidence="1">
    <location>
        <begin position="31"/>
        <end position="55"/>
    </location>
</feature>
<feature type="transmembrane region" description="Helical" evidence="1">
    <location>
        <begin position="321"/>
        <end position="345"/>
    </location>
</feature>
<feature type="transmembrane region" description="Helical" evidence="1">
    <location>
        <begin position="432"/>
        <end position="452"/>
    </location>
</feature>
<feature type="transmembrane region" description="Helical" evidence="1">
    <location>
        <begin position="464"/>
        <end position="484"/>
    </location>
</feature>
<comment type="caution">
    <text evidence="2">The sequence shown here is derived from an EMBL/GenBank/DDBJ whole genome shotgun (WGS) entry which is preliminary data.</text>
</comment>
<dbReference type="EMBL" id="VBOY01000055">
    <property type="protein sequence ID" value="TMQ66515.1"/>
    <property type="molecule type" value="Genomic_DNA"/>
</dbReference>
<sequence length="532" mass="56157">MIVSGVVRGRMRMAARTLLPVRTGGGRAQGLIGLVLVSAFATFAYVALLATFTPLRAGVLGRARETLALVFLAAVVGIAAFDLHYAVSALLLDSDLELLRRTPLSRAALFALKLVDSLPRTSALVVVLALPATLAFATAYPLPAWAWILLPFVLMGLWAVPLGAGVALALDLVRRLPPRVARDLVALLSTLVVMLLWLANSFVMPRLVAEGGSLRKRLPETTGGWLMLLPYHWAARAIEASYLRDPASAFAWATLLAATGALSLGWAAWAASRHLDQALARVAHGAAGSGLAPRVRPHRSGTRGLLSSVAMRDLKLFARDWTVLGDVIVAAALWTLLPLVGASVIPAPPRLLVRAMLLVLAAGLGYEVAARSVPLERTGLAWCQLAPVPHARWVTGKLAGAAVLSVSLLGLATATLALAFPLDPMEWLETVLGAASALGLSLSLGLWAGAVFGDPHWTNPRAMLTLAGRLVATLLLVVQAGGWVGLLGLSDVYHDQLPPGAVDWGPPLVAAMLSSLAITAAASRLRRLEWKW</sequence>
<name>A0A538TSE8_UNCEI</name>
<evidence type="ECO:0000313" key="2">
    <source>
        <dbReference type="EMBL" id="TMQ66515.1"/>
    </source>
</evidence>
<feature type="transmembrane region" description="Helical" evidence="1">
    <location>
        <begin position="123"/>
        <end position="142"/>
    </location>
</feature>
<proteinExistence type="predicted"/>
<keyword evidence="1" id="KW-0472">Membrane</keyword>
<evidence type="ECO:0000313" key="3">
    <source>
        <dbReference type="Proteomes" id="UP000316609"/>
    </source>
</evidence>
<feature type="transmembrane region" description="Helical" evidence="1">
    <location>
        <begin position="67"/>
        <end position="92"/>
    </location>
</feature>
<feature type="transmembrane region" description="Helical" evidence="1">
    <location>
        <begin position="504"/>
        <end position="522"/>
    </location>
</feature>
<feature type="transmembrane region" description="Helical" evidence="1">
    <location>
        <begin position="249"/>
        <end position="271"/>
    </location>
</feature>
<feature type="transmembrane region" description="Helical" evidence="1">
    <location>
        <begin position="351"/>
        <end position="369"/>
    </location>
</feature>
<dbReference type="Proteomes" id="UP000316609">
    <property type="component" value="Unassembled WGS sequence"/>
</dbReference>
<protein>
    <submittedName>
        <fullName evidence="2">Uncharacterized protein</fullName>
    </submittedName>
</protein>
<gene>
    <name evidence="2" type="ORF">E6K78_06310</name>
</gene>
<keyword evidence="1" id="KW-1133">Transmembrane helix</keyword>